<dbReference type="Pfam" id="PF04542">
    <property type="entry name" value="Sigma70_r2"/>
    <property type="match status" value="1"/>
</dbReference>
<dbReference type="GO" id="GO:0003677">
    <property type="term" value="F:DNA binding"/>
    <property type="evidence" value="ECO:0007669"/>
    <property type="project" value="InterPro"/>
</dbReference>
<dbReference type="PANTHER" id="PTHR43133">
    <property type="entry name" value="RNA POLYMERASE ECF-TYPE SIGMA FACTO"/>
    <property type="match status" value="1"/>
</dbReference>
<keyword evidence="8" id="KW-1185">Reference proteome</keyword>
<dbReference type="InterPro" id="IPR036388">
    <property type="entry name" value="WH-like_DNA-bd_sf"/>
</dbReference>
<dbReference type="GO" id="GO:0016987">
    <property type="term" value="F:sigma factor activity"/>
    <property type="evidence" value="ECO:0007669"/>
    <property type="project" value="UniProtKB-KW"/>
</dbReference>
<keyword evidence="3" id="KW-0731">Sigma factor</keyword>
<dbReference type="SUPFAM" id="SSF88946">
    <property type="entry name" value="Sigma2 domain of RNA polymerase sigma factors"/>
    <property type="match status" value="1"/>
</dbReference>
<dbReference type="Gene3D" id="1.10.10.10">
    <property type="entry name" value="Winged helix-like DNA-binding domain superfamily/Winged helix DNA-binding domain"/>
    <property type="match status" value="1"/>
</dbReference>
<dbReference type="InterPro" id="IPR007627">
    <property type="entry name" value="RNA_pol_sigma70_r2"/>
</dbReference>
<protein>
    <submittedName>
        <fullName evidence="7">ECF RNA polymerase sigma factor SigW</fullName>
    </submittedName>
</protein>
<comment type="caution">
    <text evidence="7">The sequence shown here is derived from an EMBL/GenBank/DDBJ whole genome shotgun (WGS) entry which is preliminary data.</text>
</comment>
<dbReference type="PANTHER" id="PTHR43133:SF60">
    <property type="entry name" value="RNA POLYMERASE SIGMA FACTOR SIGV"/>
    <property type="match status" value="1"/>
</dbReference>
<name>A0A9C7GA34_9BACI</name>
<sequence>MQVSESIHLKDQTIRIEDVMDTYGTNIYHLVYCYVHDKAIAEDLTQEVFFTAHMKQLSFRQEASVKSWITRIAINKCKDYLRSSYIKRTIVSNILQPFVKNTTLSPEEVILQKDEAETLSELVLKLPIKYREVILLYYYQDFSILEISSVLKVNEATVKSRLRRGRDRLKLKIEEKELI</sequence>
<feature type="domain" description="RNA polymerase sigma factor 70 region 4 type 2" evidence="6">
    <location>
        <begin position="118"/>
        <end position="169"/>
    </location>
</feature>
<dbReference type="SUPFAM" id="SSF88659">
    <property type="entry name" value="Sigma3 and sigma4 domains of RNA polymerase sigma factors"/>
    <property type="match status" value="1"/>
</dbReference>
<feature type="domain" description="RNA polymerase sigma-70 region 2" evidence="5">
    <location>
        <begin position="21"/>
        <end position="83"/>
    </location>
</feature>
<keyword evidence="4" id="KW-0804">Transcription</keyword>
<accession>A0A9C7GA34</accession>
<dbReference type="InterPro" id="IPR013249">
    <property type="entry name" value="RNA_pol_sigma70_r4_t2"/>
</dbReference>
<proteinExistence type="inferred from homology"/>
<gene>
    <name evidence="7" type="primary">sigW_2</name>
    <name evidence="7" type="ORF">NEOCIP111885_02212</name>
</gene>
<dbReference type="InterPro" id="IPR039425">
    <property type="entry name" value="RNA_pol_sigma-70-like"/>
</dbReference>
<dbReference type="EMBL" id="CAKJTG010000010">
    <property type="protein sequence ID" value="CAG9608518.1"/>
    <property type="molecule type" value="Genomic_DNA"/>
</dbReference>
<dbReference type="RefSeq" id="WP_230496750.1">
    <property type="nucleotide sequence ID" value="NZ_CAKJTG010000010.1"/>
</dbReference>
<dbReference type="Proteomes" id="UP000789845">
    <property type="component" value="Unassembled WGS sequence"/>
</dbReference>
<dbReference type="CDD" id="cd06171">
    <property type="entry name" value="Sigma70_r4"/>
    <property type="match status" value="1"/>
</dbReference>
<evidence type="ECO:0000259" key="6">
    <source>
        <dbReference type="Pfam" id="PF08281"/>
    </source>
</evidence>
<reference evidence="7" key="1">
    <citation type="submission" date="2021-10" db="EMBL/GenBank/DDBJ databases">
        <authorList>
            <person name="Criscuolo A."/>
        </authorList>
    </citation>
    <scope>NUCLEOTIDE SEQUENCE</scope>
    <source>
        <strain evidence="7">CIP111885</strain>
    </source>
</reference>
<evidence type="ECO:0000256" key="4">
    <source>
        <dbReference type="ARBA" id="ARBA00023163"/>
    </source>
</evidence>
<dbReference type="InterPro" id="IPR014284">
    <property type="entry name" value="RNA_pol_sigma-70_dom"/>
</dbReference>
<dbReference type="InterPro" id="IPR013325">
    <property type="entry name" value="RNA_pol_sigma_r2"/>
</dbReference>
<dbReference type="Gene3D" id="1.10.1740.10">
    <property type="match status" value="1"/>
</dbReference>
<dbReference type="Pfam" id="PF08281">
    <property type="entry name" value="Sigma70_r4_2"/>
    <property type="match status" value="1"/>
</dbReference>
<evidence type="ECO:0000256" key="3">
    <source>
        <dbReference type="ARBA" id="ARBA00023082"/>
    </source>
</evidence>
<comment type="similarity">
    <text evidence="1">Belongs to the sigma-70 factor family. ECF subfamily.</text>
</comment>
<evidence type="ECO:0000259" key="5">
    <source>
        <dbReference type="Pfam" id="PF04542"/>
    </source>
</evidence>
<dbReference type="AlphaFoldDB" id="A0A9C7GA34"/>
<keyword evidence="2" id="KW-0805">Transcription regulation</keyword>
<dbReference type="NCBIfam" id="TIGR02937">
    <property type="entry name" value="sigma70-ECF"/>
    <property type="match status" value="1"/>
</dbReference>
<evidence type="ECO:0000256" key="2">
    <source>
        <dbReference type="ARBA" id="ARBA00023015"/>
    </source>
</evidence>
<evidence type="ECO:0000256" key="1">
    <source>
        <dbReference type="ARBA" id="ARBA00010641"/>
    </source>
</evidence>
<dbReference type="InterPro" id="IPR013324">
    <property type="entry name" value="RNA_pol_sigma_r3/r4-like"/>
</dbReference>
<dbReference type="GO" id="GO:0006352">
    <property type="term" value="P:DNA-templated transcription initiation"/>
    <property type="evidence" value="ECO:0007669"/>
    <property type="project" value="InterPro"/>
</dbReference>
<organism evidence="7 8">
    <name type="scientific">Pseudoneobacillus rhizosphaerae</name>
    <dbReference type="NCBI Taxonomy" id="2880968"/>
    <lineage>
        <taxon>Bacteria</taxon>
        <taxon>Bacillati</taxon>
        <taxon>Bacillota</taxon>
        <taxon>Bacilli</taxon>
        <taxon>Bacillales</taxon>
        <taxon>Bacillaceae</taxon>
        <taxon>Pseudoneobacillus</taxon>
    </lineage>
</organism>
<evidence type="ECO:0000313" key="7">
    <source>
        <dbReference type="EMBL" id="CAG9608518.1"/>
    </source>
</evidence>
<evidence type="ECO:0000313" key="8">
    <source>
        <dbReference type="Proteomes" id="UP000789845"/>
    </source>
</evidence>